<comment type="caution">
    <text evidence="1">The sequence shown here is derived from an EMBL/GenBank/DDBJ whole genome shotgun (WGS) entry which is preliminary data.</text>
</comment>
<protein>
    <submittedName>
        <fullName evidence="1">Uncharacterized protein</fullName>
    </submittedName>
</protein>
<keyword evidence="2" id="KW-1185">Reference proteome</keyword>
<evidence type="ECO:0000313" key="1">
    <source>
        <dbReference type="EMBL" id="GFR03486.1"/>
    </source>
</evidence>
<evidence type="ECO:0000313" key="2">
    <source>
        <dbReference type="Proteomes" id="UP000887116"/>
    </source>
</evidence>
<accession>A0A8X6JEC9</accession>
<dbReference type="AlphaFoldDB" id="A0A8X6JEC9"/>
<dbReference type="Proteomes" id="UP000887116">
    <property type="component" value="Unassembled WGS sequence"/>
</dbReference>
<organism evidence="1 2">
    <name type="scientific">Trichonephila clavata</name>
    <name type="common">Joro spider</name>
    <name type="synonym">Nephila clavata</name>
    <dbReference type="NCBI Taxonomy" id="2740835"/>
    <lineage>
        <taxon>Eukaryota</taxon>
        <taxon>Metazoa</taxon>
        <taxon>Ecdysozoa</taxon>
        <taxon>Arthropoda</taxon>
        <taxon>Chelicerata</taxon>
        <taxon>Arachnida</taxon>
        <taxon>Araneae</taxon>
        <taxon>Araneomorphae</taxon>
        <taxon>Entelegynae</taxon>
        <taxon>Araneoidea</taxon>
        <taxon>Nephilidae</taxon>
        <taxon>Trichonephila</taxon>
    </lineage>
</organism>
<dbReference type="EMBL" id="BMAO01005722">
    <property type="protein sequence ID" value="GFR03486.1"/>
    <property type="molecule type" value="Genomic_DNA"/>
</dbReference>
<proteinExistence type="predicted"/>
<reference evidence="1" key="1">
    <citation type="submission" date="2020-07" db="EMBL/GenBank/DDBJ databases">
        <title>Multicomponent nature underlies the extraordinary mechanical properties of spider dragline silk.</title>
        <authorList>
            <person name="Kono N."/>
            <person name="Nakamura H."/>
            <person name="Mori M."/>
            <person name="Yoshida Y."/>
            <person name="Ohtoshi R."/>
            <person name="Malay A.D."/>
            <person name="Moran D.A.P."/>
            <person name="Tomita M."/>
            <person name="Numata K."/>
            <person name="Arakawa K."/>
        </authorList>
    </citation>
    <scope>NUCLEOTIDE SEQUENCE</scope>
</reference>
<name>A0A8X6JEC9_TRICU</name>
<sequence length="71" mass="8136">MRRHKSSTTLRQLISSHSCADTHAFVFNPEYLHNSSEALECREDFSGIDNEALDFTDLEDYLNNDGDKNGR</sequence>
<dbReference type="OrthoDB" id="6750504at2759"/>
<gene>
    <name evidence="1" type="ORF">TNCT_21361</name>
</gene>